<comment type="caution">
    <text evidence="2">The sequence shown here is derived from an EMBL/GenBank/DDBJ whole genome shotgun (WGS) entry which is preliminary data.</text>
</comment>
<evidence type="ECO:0000313" key="2">
    <source>
        <dbReference type="EMBL" id="GBP20554.1"/>
    </source>
</evidence>
<feature type="compositionally biased region" description="Basic and acidic residues" evidence="1">
    <location>
        <begin position="62"/>
        <end position="75"/>
    </location>
</feature>
<protein>
    <submittedName>
        <fullName evidence="2">Uncharacterized protein</fullName>
    </submittedName>
</protein>
<dbReference type="EMBL" id="BGZK01000119">
    <property type="protein sequence ID" value="GBP20554.1"/>
    <property type="molecule type" value="Genomic_DNA"/>
</dbReference>
<organism evidence="2 3">
    <name type="scientific">Eumeta variegata</name>
    <name type="common">Bagworm moth</name>
    <name type="synonym">Eumeta japonica</name>
    <dbReference type="NCBI Taxonomy" id="151549"/>
    <lineage>
        <taxon>Eukaryota</taxon>
        <taxon>Metazoa</taxon>
        <taxon>Ecdysozoa</taxon>
        <taxon>Arthropoda</taxon>
        <taxon>Hexapoda</taxon>
        <taxon>Insecta</taxon>
        <taxon>Pterygota</taxon>
        <taxon>Neoptera</taxon>
        <taxon>Endopterygota</taxon>
        <taxon>Lepidoptera</taxon>
        <taxon>Glossata</taxon>
        <taxon>Ditrysia</taxon>
        <taxon>Tineoidea</taxon>
        <taxon>Psychidae</taxon>
        <taxon>Oiketicinae</taxon>
        <taxon>Eumeta</taxon>
    </lineage>
</organism>
<reference evidence="2 3" key="1">
    <citation type="journal article" date="2019" name="Commun. Biol.">
        <title>The bagworm genome reveals a unique fibroin gene that provides high tensile strength.</title>
        <authorList>
            <person name="Kono N."/>
            <person name="Nakamura H."/>
            <person name="Ohtoshi R."/>
            <person name="Tomita M."/>
            <person name="Numata K."/>
            <person name="Arakawa K."/>
        </authorList>
    </citation>
    <scope>NUCLEOTIDE SEQUENCE [LARGE SCALE GENOMIC DNA]</scope>
</reference>
<evidence type="ECO:0000256" key="1">
    <source>
        <dbReference type="SAM" id="MobiDB-lite"/>
    </source>
</evidence>
<evidence type="ECO:0000313" key="3">
    <source>
        <dbReference type="Proteomes" id="UP000299102"/>
    </source>
</evidence>
<sequence>MEPHGRRTGRNRKGYDKEVLPSGGDELSYSRRERPTVRRRHPRMIHHERAACSNNDHFGTAHAHDATSRPVQKESDIKKKQYISLSRAPAPLGAVALLVDGFPLPNHFSPPFQAFSWTVDFL</sequence>
<accession>A0A4C1U3C3</accession>
<gene>
    <name evidence="2" type="ORF">EVAR_78933_1</name>
</gene>
<dbReference type="AlphaFoldDB" id="A0A4C1U3C3"/>
<feature type="compositionally biased region" description="Basic residues" evidence="1">
    <location>
        <begin position="1"/>
        <end position="12"/>
    </location>
</feature>
<feature type="region of interest" description="Disordered" evidence="1">
    <location>
        <begin position="1"/>
        <end position="75"/>
    </location>
</feature>
<dbReference type="Proteomes" id="UP000299102">
    <property type="component" value="Unassembled WGS sequence"/>
</dbReference>
<name>A0A4C1U3C3_EUMVA</name>
<keyword evidence="3" id="KW-1185">Reference proteome</keyword>
<proteinExistence type="predicted"/>